<gene>
    <name evidence="1" type="ORF">R1flu_011982</name>
</gene>
<proteinExistence type="predicted"/>
<comment type="caution">
    <text evidence="1">The sequence shown here is derived from an EMBL/GenBank/DDBJ whole genome shotgun (WGS) entry which is preliminary data.</text>
</comment>
<evidence type="ECO:0000313" key="2">
    <source>
        <dbReference type="Proteomes" id="UP001605036"/>
    </source>
</evidence>
<dbReference type="EMBL" id="JBHFFA010000002">
    <property type="protein sequence ID" value="KAL2644395.1"/>
    <property type="molecule type" value="Genomic_DNA"/>
</dbReference>
<dbReference type="Proteomes" id="UP001605036">
    <property type="component" value="Unassembled WGS sequence"/>
</dbReference>
<sequence>MSRAYPAFLHVIKQDFLRNREQESEAMMLLAAAKLDDGSGNNEEAAACKRIGEPKRSGNDERQLLTNEGDIAYLGGRAGGHAECLGLYLSPLRGNPMTVAGVRGGISALDLGPCAGRPQQAVPTPQLDLPAKNE</sequence>
<evidence type="ECO:0000313" key="1">
    <source>
        <dbReference type="EMBL" id="KAL2644395.1"/>
    </source>
</evidence>
<organism evidence="1 2">
    <name type="scientific">Riccia fluitans</name>
    <dbReference type="NCBI Taxonomy" id="41844"/>
    <lineage>
        <taxon>Eukaryota</taxon>
        <taxon>Viridiplantae</taxon>
        <taxon>Streptophyta</taxon>
        <taxon>Embryophyta</taxon>
        <taxon>Marchantiophyta</taxon>
        <taxon>Marchantiopsida</taxon>
        <taxon>Marchantiidae</taxon>
        <taxon>Marchantiales</taxon>
        <taxon>Ricciaceae</taxon>
        <taxon>Riccia</taxon>
    </lineage>
</organism>
<dbReference type="AlphaFoldDB" id="A0ABD1Z9I9"/>
<accession>A0ABD1Z9I9</accession>
<protein>
    <submittedName>
        <fullName evidence="1">Uncharacterized protein</fullName>
    </submittedName>
</protein>
<keyword evidence="2" id="KW-1185">Reference proteome</keyword>
<reference evidence="1 2" key="1">
    <citation type="submission" date="2024-09" db="EMBL/GenBank/DDBJ databases">
        <title>Chromosome-scale assembly of Riccia fluitans.</title>
        <authorList>
            <person name="Paukszto L."/>
            <person name="Sawicki J."/>
            <person name="Karawczyk K."/>
            <person name="Piernik-Szablinska J."/>
            <person name="Szczecinska M."/>
            <person name="Mazdziarz M."/>
        </authorList>
    </citation>
    <scope>NUCLEOTIDE SEQUENCE [LARGE SCALE GENOMIC DNA]</scope>
    <source>
        <strain evidence="1">Rf_01</strain>
        <tissue evidence="1">Aerial parts of the thallus</tissue>
    </source>
</reference>
<name>A0ABD1Z9I9_9MARC</name>